<dbReference type="AlphaFoldDB" id="A0A9P7FUY5"/>
<keyword evidence="2" id="KW-1185">Reference proteome</keyword>
<evidence type="ECO:0000313" key="1">
    <source>
        <dbReference type="EMBL" id="KAG5637534.1"/>
    </source>
</evidence>
<name>A0A9P7FUY5_9AGAR</name>
<accession>A0A9P7FUY5</accession>
<gene>
    <name evidence="1" type="ORF">H0H81_004230</name>
</gene>
<proteinExistence type="predicted"/>
<comment type="caution">
    <text evidence="1">The sequence shown here is derived from an EMBL/GenBank/DDBJ whole genome shotgun (WGS) entry which is preliminary data.</text>
</comment>
<protein>
    <submittedName>
        <fullName evidence="1">Uncharacterized protein</fullName>
    </submittedName>
</protein>
<reference evidence="1" key="1">
    <citation type="submission" date="2021-02" db="EMBL/GenBank/DDBJ databases">
        <authorList>
            <person name="Nieuwenhuis M."/>
            <person name="Van De Peppel L.J.J."/>
        </authorList>
    </citation>
    <scope>NUCLEOTIDE SEQUENCE</scope>
    <source>
        <strain evidence="1">D49</strain>
    </source>
</reference>
<dbReference type="EMBL" id="JABCKI010005822">
    <property type="protein sequence ID" value="KAG5637534.1"/>
    <property type="molecule type" value="Genomic_DNA"/>
</dbReference>
<dbReference type="Proteomes" id="UP000717328">
    <property type="component" value="Unassembled WGS sequence"/>
</dbReference>
<organism evidence="1 2">
    <name type="scientific">Sphagnurus paluster</name>
    <dbReference type="NCBI Taxonomy" id="117069"/>
    <lineage>
        <taxon>Eukaryota</taxon>
        <taxon>Fungi</taxon>
        <taxon>Dikarya</taxon>
        <taxon>Basidiomycota</taxon>
        <taxon>Agaricomycotina</taxon>
        <taxon>Agaricomycetes</taxon>
        <taxon>Agaricomycetidae</taxon>
        <taxon>Agaricales</taxon>
        <taxon>Tricholomatineae</taxon>
        <taxon>Lyophyllaceae</taxon>
        <taxon>Sphagnurus</taxon>
    </lineage>
</organism>
<reference evidence="1" key="2">
    <citation type="submission" date="2021-10" db="EMBL/GenBank/DDBJ databases">
        <title>Phylogenomics reveals ancestral predisposition of the termite-cultivated fungus Termitomyces towards a domesticated lifestyle.</title>
        <authorList>
            <person name="Auxier B."/>
            <person name="Grum-Grzhimaylo A."/>
            <person name="Cardenas M.E."/>
            <person name="Lodge J.D."/>
            <person name="Laessoe T."/>
            <person name="Pedersen O."/>
            <person name="Smith M.E."/>
            <person name="Kuyper T.W."/>
            <person name="Franco-Molano E.A."/>
            <person name="Baroni T.J."/>
            <person name="Aanen D.K."/>
        </authorList>
    </citation>
    <scope>NUCLEOTIDE SEQUENCE</scope>
    <source>
        <strain evidence="1">D49</strain>
    </source>
</reference>
<evidence type="ECO:0000313" key="2">
    <source>
        <dbReference type="Proteomes" id="UP000717328"/>
    </source>
</evidence>
<sequence>MAQAAPHLLDIPLDTIVLTLSPNLIIPWVGLIWPNLKINPEWSYFNLQVRFREAWSRSLWQILSKAMSR</sequence>